<gene>
    <name evidence="1" type="ORF">HMPREF0663_11915</name>
</gene>
<dbReference type="EMBL" id="AEPE02000005">
    <property type="protein sequence ID" value="EFZ37002.1"/>
    <property type="molecule type" value="Genomic_DNA"/>
</dbReference>
<name>E7RRW4_9BACT</name>
<reference evidence="1" key="1">
    <citation type="submission" date="2011-01" db="EMBL/GenBank/DDBJ databases">
        <authorList>
            <person name="Muzny D."/>
            <person name="Qin X."/>
            <person name="Buhay C."/>
            <person name="Dugan-Rocha S."/>
            <person name="Ding Y."/>
            <person name="Chen G."/>
            <person name="Hawes A."/>
            <person name="Holder M."/>
            <person name="Jhangiani S."/>
            <person name="Johnson A."/>
            <person name="Khan Z."/>
            <person name="Li Z."/>
            <person name="Liu W."/>
            <person name="Liu X."/>
            <person name="Perez L."/>
            <person name="Shen H."/>
            <person name="Wang Q."/>
            <person name="Watt J."/>
            <person name="Xi L."/>
            <person name="Xin Y."/>
            <person name="Zhou J."/>
            <person name="Deng J."/>
            <person name="Jiang H."/>
            <person name="Liu Y."/>
            <person name="Qu J."/>
            <person name="Song X.-Z."/>
            <person name="Zhang L."/>
            <person name="Villasana D."/>
            <person name="Johnson A."/>
            <person name="Liu J."/>
            <person name="Liyanage D."/>
            <person name="Lorensuhewa L."/>
            <person name="Robinson T."/>
            <person name="Song A."/>
            <person name="Song B.-B."/>
            <person name="Dinh H."/>
            <person name="Thornton R."/>
            <person name="Coyle M."/>
            <person name="Francisco L."/>
            <person name="Jackson L."/>
            <person name="Javaid M."/>
            <person name="Korchina V."/>
            <person name="Kovar C."/>
            <person name="Mata R."/>
            <person name="Mathew T."/>
            <person name="Ngo R."/>
            <person name="Nguyen L."/>
            <person name="Nguyen N."/>
            <person name="Okwuonu G."/>
            <person name="Ongeri F."/>
            <person name="Pham C."/>
            <person name="Simmons D."/>
            <person name="Wilczek-Boney K."/>
            <person name="Hale W."/>
            <person name="Jakkamsetti A."/>
            <person name="Pham P."/>
            <person name="Ruth R."/>
            <person name="San Lucas F."/>
            <person name="Warren J."/>
            <person name="Zhang J."/>
            <person name="Zhao Z."/>
            <person name="Zhou C."/>
            <person name="Zhu D."/>
            <person name="Lee S."/>
            <person name="Bess C."/>
            <person name="Blankenburg K."/>
            <person name="Forbes L."/>
            <person name="Fu Q."/>
            <person name="Gubbala S."/>
            <person name="Hirani K."/>
            <person name="Jayaseelan J.C."/>
            <person name="Lara F."/>
            <person name="Munidasa M."/>
            <person name="Palculict T."/>
            <person name="Patil S."/>
            <person name="Pu L.-L."/>
            <person name="Saada N."/>
            <person name="Tang L."/>
            <person name="Weissenberger G."/>
            <person name="Zhu Y."/>
            <person name="Hemphill L."/>
            <person name="Shang Y."/>
            <person name="Youmans B."/>
            <person name="Ayvaz T."/>
            <person name="Ross M."/>
            <person name="Santibanez J."/>
            <person name="Aqrawi P."/>
            <person name="Gross S."/>
            <person name="Joshi V."/>
            <person name="Fowler G."/>
            <person name="Nazareth L."/>
            <person name="Reid J."/>
            <person name="Worley K."/>
            <person name="Petrosino J."/>
            <person name="Highlander S."/>
            <person name="Gibbs R."/>
        </authorList>
    </citation>
    <scope>NUCLEOTIDE SEQUENCE [LARGE SCALE GENOMIC DNA]</scope>
    <source>
        <strain evidence="1">ATCC 33269</strain>
    </source>
</reference>
<sequence length="56" mass="6680">MPKETGVDEKCIRTYTNNVYVNPAKRNVPLLQNEMCFFRIKRNVTKIRNTQHNKNI</sequence>
<dbReference type="AlphaFoldDB" id="E7RRW4"/>
<comment type="caution">
    <text evidence="1">The sequence shown here is derived from an EMBL/GenBank/DDBJ whole genome shotgun (WGS) entry which is preliminary data.</text>
</comment>
<accession>E7RRW4</accession>
<evidence type="ECO:0000313" key="1">
    <source>
        <dbReference type="EMBL" id="EFZ37002.1"/>
    </source>
</evidence>
<dbReference type="Proteomes" id="UP000005580">
    <property type="component" value="Unassembled WGS sequence"/>
</dbReference>
<proteinExistence type="predicted"/>
<dbReference type="HOGENOM" id="CLU_3010513_0_0_10"/>
<protein>
    <submittedName>
        <fullName evidence="1">Uncharacterized protein</fullName>
    </submittedName>
</protein>
<keyword evidence="2" id="KW-1185">Reference proteome</keyword>
<organism evidence="1 2">
    <name type="scientific">Hoylesella oralis ATCC 33269</name>
    <dbReference type="NCBI Taxonomy" id="873533"/>
    <lineage>
        <taxon>Bacteria</taxon>
        <taxon>Pseudomonadati</taxon>
        <taxon>Bacteroidota</taxon>
        <taxon>Bacteroidia</taxon>
        <taxon>Bacteroidales</taxon>
        <taxon>Prevotellaceae</taxon>
        <taxon>Hoylesella</taxon>
    </lineage>
</organism>
<evidence type="ECO:0000313" key="2">
    <source>
        <dbReference type="Proteomes" id="UP000005580"/>
    </source>
</evidence>